<evidence type="ECO:0000256" key="3">
    <source>
        <dbReference type="ARBA" id="ARBA00022989"/>
    </source>
</evidence>
<evidence type="ECO:0000313" key="6">
    <source>
        <dbReference type="EnsemblMetazoa" id="MESCA004550-PA"/>
    </source>
</evidence>
<reference evidence="6" key="2">
    <citation type="submission" date="2015-06" db="UniProtKB">
        <authorList>
            <consortium name="EnsemblMetazoa"/>
        </authorList>
    </citation>
    <scope>IDENTIFICATION</scope>
</reference>
<dbReference type="InterPro" id="IPR028082">
    <property type="entry name" value="Peripla_BP_I"/>
</dbReference>
<comment type="subcellular location">
    <subcellularLocation>
        <location evidence="1">Membrane</location>
    </subcellularLocation>
</comment>
<keyword evidence="2" id="KW-0812">Transmembrane</keyword>
<dbReference type="Proteomes" id="UP000015102">
    <property type="component" value="Unassembled WGS sequence"/>
</dbReference>
<dbReference type="GO" id="GO:0016020">
    <property type="term" value="C:membrane"/>
    <property type="evidence" value="ECO:0007669"/>
    <property type="project" value="UniProtKB-SubCell"/>
</dbReference>
<keyword evidence="3" id="KW-1133">Transmembrane helix</keyword>
<dbReference type="AlphaFoldDB" id="T1GLY4"/>
<dbReference type="Gene3D" id="3.40.50.2300">
    <property type="match status" value="1"/>
</dbReference>
<protein>
    <recommendedName>
        <fullName evidence="5">Receptor ligand binding region domain-containing protein</fullName>
    </recommendedName>
</protein>
<dbReference type="STRING" id="36166.T1GLY4"/>
<dbReference type="InterPro" id="IPR001828">
    <property type="entry name" value="ANF_lig-bd_rcpt"/>
</dbReference>
<evidence type="ECO:0000259" key="5">
    <source>
        <dbReference type="Pfam" id="PF01094"/>
    </source>
</evidence>
<reference evidence="7" key="1">
    <citation type="submission" date="2013-02" db="EMBL/GenBank/DDBJ databases">
        <authorList>
            <person name="Hughes D."/>
        </authorList>
    </citation>
    <scope>NUCLEOTIDE SEQUENCE</scope>
    <source>
        <strain>Durham</strain>
        <strain evidence="7">NC isolate 2 -- Noor lab</strain>
    </source>
</reference>
<dbReference type="HOGENOM" id="CLU_1954219_0_0_1"/>
<evidence type="ECO:0000256" key="1">
    <source>
        <dbReference type="ARBA" id="ARBA00004370"/>
    </source>
</evidence>
<keyword evidence="7" id="KW-1185">Reference proteome</keyword>
<dbReference type="Pfam" id="PF01094">
    <property type="entry name" value="ANF_receptor"/>
    <property type="match status" value="1"/>
</dbReference>
<dbReference type="SUPFAM" id="SSF53822">
    <property type="entry name" value="Periplasmic binding protein-like I"/>
    <property type="match status" value="1"/>
</dbReference>
<name>T1GLY4_MEGSC</name>
<evidence type="ECO:0000256" key="4">
    <source>
        <dbReference type="ARBA" id="ARBA00023136"/>
    </source>
</evidence>
<evidence type="ECO:0000313" key="7">
    <source>
        <dbReference type="Proteomes" id="UP000015102"/>
    </source>
</evidence>
<organism evidence="6 7">
    <name type="scientific">Megaselia scalaris</name>
    <name type="common">Humpbacked fly</name>
    <name type="synonym">Phora scalaris</name>
    <dbReference type="NCBI Taxonomy" id="36166"/>
    <lineage>
        <taxon>Eukaryota</taxon>
        <taxon>Metazoa</taxon>
        <taxon>Ecdysozoa</taxon>
        <taxon>Arthropoda</taxon>
        <taxon>Hexapoda</taxon>
        <taxon>Insecta</taxon>
        <taxon>Pterygota</taxon>
        <taxon>Neoptera</taxon>
        <taxon>Endopterygota</taxon>
        <taxon>Diptera</taxon>
        <taxon>Brachycera</taxon>
        <taxon>Muscomorpha</taxon>
        <taxon>Platypezoidea</taxon>
        <taxon>Phoridae</taxon>
        <taxon>Megaseliini</taxon>
        <taxon>Megaselia</taxon>
    </lineage>
</organism>
<proteinExistence type="predicted"/>
<feature type="domain" description="Receptor ligand binding region" evidence="5">
    <location>
        <begin position="6"/>
        <end position="47"/>
    </location>
</feature>
<dbReference type="EnsemblMetazoa" id="MESCA004550-RA">
    <property type="protein sequence ID" value="MESCA004550-PA"/>
    <property type="gene ID" value="MESCA004550"/>
</dbReference>
<sequence>YDSSILSGKRLFHYLKTRNITGETGQVAFDDNGDRIYAAYEVINIKSTNDKSSKTTSAKRRKVGSFYYVPEKAKMRLKINDSEIVWPGRQSKKPEGIMIPTHLKVLTIEEKPFVYVRRLTEDEKYCEED</sequence>
<keyword evidence="4" id="KW-0472">Membrane</keyword>
<accession>T1GLY4</accession>
<dbReference type="EMBL" id="CAQQ02004160">
    <property type="status" value="NOT_ANNOTATED_CDS"/>
    <property type="molecule type" value="Genomic_DNA"/>
</dbReference>
<evidence type="ECO:0000256" key="2">
    <source>
        <dbReference type="ARBA" id="ARBA00022692"/>
    </source>
</evidence>